<dbReference type="EMBL" id="CM042047">
    <property type="protein sequence ID" value="KAI3771805.1"/>
    <property type="molecule type" value="Genomic_DNA"/>
</dbReference>
<keyword evidence="2" id="KW-1185">Reference proteome</keyword>
<organism evidence="1 2">
    <name type="scientific">Arctium lappa</name>
    <name type="common">Greater burdock</name>
    <name type="synonym">Lappa major</name>
    <dbReference type="NCBI Taxonomy" id="4217"/>
    <lineage>
        <taxon>Eukaryota</taxon>
        <taxon>Viridiplantae</taxon>
        <taxon>Streptophyta</taxon>
        <taxon>Embryophyta</taxon>
        <taxon>Tracheophyta</taxon>
        <taxon>Spermatophyta</taxon>
        <taxon>Magnoliopsida</taxon>
        <taxon>eudicotyledons</taxon>
        <taxon>Gunneridae</taxon>
        <taxon>Pentapetalae</taxon>
        <taxon>asterids</taxon>
        <taxon>campanulids</taxon>
        <taxon>Asterales</taxon>
        <taxon>Asteraceae</taxon>
        <taxon>Carduoideae</taxon>
        <taxon>Cardueae</taxon>
        <taxon>Arctiinae</taxon>
        <taxon>Arctium</taxon>
    </lineage>
</organism>
<name>A0ACB9FLX3_ARCLA</name>
<protein>
    <submittedName>
        <fullName evidence="1">Uncharacterized protein</fullName>
    </submittedName>
</protein>
<reference evidence="2" key="1">
    <citation type="journal article" date="2022" name="Mol. Ecol. Resour.">
        <title>The genomes of chicory, endive, great burdock and yacon provide insights into Asteraceae palaeo-polyploidization history and plant inulin production.</title>
        <authorList>
            <person name="Fan W."/>
            <person name="Wang S."/>
            <person name="Wang H."/>
            <person name="Wang A."/>
            <person name="Jiang F."/>
            <person name="Liu H."/>
            <person name="Zhao H."/>
            <person name="Xu D."/>
            <person name="Zhang Y."/>
        </authorList>
    </citation>
    <scope>NUCLEOTIDE SEQUENCE [LARGE SCALE GENOMIC DNA]</scope>
    <source>
        <strain evidence="2">cv. Niubang</strain>
    </source>
</reference>
<comment type="caution">
    <text evidence="1">The sequence shown here is derived from an EMBL/GenBank/DDBJ whole genome shotgun (WGS) entry which is preliminary data.</text>
</comment>
<evidence type="ECO:0000313" key="2">
    <source>
        <dbReference type="Proteomes" id="UP001055879"/>
    </source>
</evidence>
<sequence>MDRAPRNPQVIGRLGKPQNRGQWISGNLHFPPLYLTLGEKSVPHTDKPLLQHLTHPTLDTPPLNTALHLLASIAQTLNPHPSATADLLNPNPHTPTTISKTPNRLSPFANTYLPSPSTDLRASPVIDMDHRPITPTATPLISHQESNQGIDFSTMASLENQ</sequence>
<proteinExistence type="predicted"/>
<gene>
    <name evidence="1" type="ORF">L6452_02974</name>
</gene>
<dbReference type="Proteomes" id="UP001055879">
    <property type="component" value="Linkage Group LG01"/>
</dbReference>
<evidence type="ECO:0000313" key="1">
    <source>
        <dbReference type="EMBL" id="KAI3771805.1"/>
    </source>
</evidence>
<accession>A0ACB9FLX3</accession>
<reference evidence="1 2" key="2">
    <citation type="journal article" date="2022" name="Mol. Ecol. Resour.">
        <title>The genomes of chicory, endive, great burdock and yacon provide insights into Asteraceae paleo-polyploidization history and plant inulin production.</title>
        <authorList>
            <person name="Fan W."/>
            <person name="Wang S."/>
            <person name="Wang H."/>
            <person name="Wang A."/>
            <person name="Jiang F."/>
            <person name="Liu H."/>
            <person name="Zhao H."/>
            <person name="Xu D."/>
            <person name="Zhang Y."/>
        </authorList>
    </citation>
    <scope>NUCLEOTIDE SEQUENCE [LARGE SCALE GENOMIC DNA]</scope>
    <source>
        <strain evidence="2">cv. Niubang</strain>
    </source>
</reference>